<dbReference type="Gene3D" id="3.40.50.300">
    <property type="entry name" value="P-loop containing nucleotide triphosphate hydrolases"/>
    <property type="match status" value="1"/>
</dbReference>
<dbReference type="Pfam" id="PF02824">
    <property type="entry name" value="TGS"/>
    <property type="match status" value="1"/>
</dbReference>
<dbReference type="InterPro" id="IPR004095">
    <property type="entry name" value="TGS"/>
</dbReference>
<dbReference type="InterPro" id="IPR012676">
    <property type="entry name" value="TGS-like"/>
</dbReference>
<reference evidence="4 5" key="1">
    <citation type="journal article" date="2011" name="J. Bacteriol.">
        <title>Complete genome sequence of Metallosphaera cuprina, a metal sulfide-oxidizing archaeon from a hot spring.</title>
        <authorList>
            <person name="Liu L.J."/>
            <person name="You X.Y."/>
            <person name="Zheng H."/>
            <person name="Wang S."/>
            <person name="Jiang C.Y."/>
            <person name="Liu S.J."/>
        </authorList>
    </citation>
    <scope>NUCLEOTIDE SEQUENCE [LARGE SCALE GENOMIC DNA]</scope>
    <source>
        <strain evidence="4 5">Ar-4</strain>
    </source>
</reference>
<dbReference type="NCBIfam" id="NF007171">
    <property type="entry name" value="PRK09602.1"/>
    <property type="match status" value="1"/>
</dbReference>
<dbReference type="PANTHER" id="PTHR23305">
    <property type="entry name" value="OBG GTPASE FAMILY"/>
    <property type="match status" value="1"/>
</dbReference>
<dbReference type="EMBL" id="CP002656">
    <property type="protein sequence ID" value="AEB96089.1"/>
    <property type="molecule type" value="Genomic_DNA"/>
</dbReference>
<evidence type="ECO:0000313" key="4">
    <source>
        <dbReference type="EMBL" id="AEB96089.1"/>
    </source>
</evidence>
<protein>
    <submittedName>
        <fullName evidence="4">Translation-associated GTPase</fullName>
    </submittedName>
</protein>
<dbReference type="SUPFAM" id="SSF52540">
    <property type="entry name" value="P-loop containing nucleoside triphosphate hydrolases"/>
    <property type="match status" value="1"/>
</dbReference>
<dbReference type="PROSITE" id="PS51710">
    <property type="entry name" value="G_OBG"/>
    <property type="match status" value="1"/>
</dbReference>
<dbReference type="STRING" id="1006006.Mcup_1987"/>
<dbReference type="GO" id="GO:0005525">
    <property type="term" value="F:GTP binding"/>
    <property type="evidence" value="ECO:0007669"/>
    <property type="project" value="InterPro"/>
</dbReference>
<gene>
    <name evidence="4" type="ordered locus">Mcup_1987</name>
</gene>
<dbReference type="FunFam" id="3.10.20.30:FF:000002">
    <property type="entry name" value="GTP pyrophosphokinase (RelA/SpoT)"/>
    <property type="match status" value="1"/>
</dbReference>
<accession>F4G1T2</accession>
<feature type="domain" description="OBG-type G" evidence="3">
    <location>
        <begin position="2"/>
        <end position="270"/>
    </location>
</feature>
<dbReference type="CDD" id="cd01669">
    <property type="entry name" value="TGS_MJ1332_like"/>
    <property type="match status" value="1"/>
</dbReference>
<evidence type="ECO:0000256" key="2">
    <source>
        <dbReference type="ARBA" id="ARBA00022741"/>
    </source>
</evidence>
<organism evidence="4 5">
    <name type="scientific">Metallosphaera cuprina (strain Ar-4)</name>
    <dbReference type="NCBI Taxonomy" id="1006006"/>
    <lineage>
        <taxon>Archaea</taxon>
        <taxon>Thermoproteota</taxon>
        <taxon>Thermoprotei</taxon>
        <taxon>Sulfolobales</taxon>
        <taxon>Sulfolobaceae</taxon>
        <taxon>Metallosphaera</taxon>
    </lineage>
</organism>
<dbReference type="GeneID" id="10494175"/>
<dbReference type="GO" id="GO:0016887">
    <property type="term" value="F:ATP hydrolysis activity"/>
    <property type="evidence" value="ECO:0007669"/>
    <property type="project" value="TreeGrafter"/>
</dbReference>
<dbReference type="PANTHER" id="PTHR23305:SF1">
    <property type="entry name" value="OBG-TYPE G DOMAIN-CONTAINING PROTEIN"/>
    <property type="match status" value="1"/>
</dbReference>
<dbReference type="InterPro" id="IPR006073">
    <property type="entry name" value="GTP-bd"/>
</dbReference>
<evidence type="ECO:0000259" key="3">
    <source>
        <dbReference type="PROSITE" id="PS51710"/>
    </source>
</evidence>
<dbReference type="Pfam" id="PF01926">
    <property type="entry name" value="MMR_HSR1"/>
    <property type="match status" value="1"/>
</dbReference>
<dbReference type="InterPro" id="IPR031167">
    <property type="entry name" value="G_OBG"/>
</dbReference>
<keyword evidence="5" id="KW-1185">Reference proteome</keyword>
<keyword evidence="2" id="KW-0547">Nucleotide-binding</keyword>
<dbReference type="InterPro" id="IPR013646">
    <property type="entry name" value="YGR210-like_G4"/>
</dbReference>
<dbReference type="SUPFAM" id="SSF81271">
    <property type="entry name" value="TGS-like"/>
    <property type="match status" value="1"/>
</dbReference>
<dbReference type="Gene3D" id="1.10.8.470">
    <property type="match status" value="1"/>
</dbReference>
<dbReference type="PRINTS" id="PR00326">
    <property type="entry name" value="GTP1OBG"/>
</dbReference>
<dbReference type="InterPro" id="IPR027417">
    <property type="entry name" value="P-loop_NTPase"/>
</dbReference>
<dbReference type="OrthoDB" id="5875at2157"/>
<sequence>MITIGLIGKTNVGKSTFFSSATLIDVEISNRPFVTIEPNVGVAYVRKECAHTKLGVRCNPRNSICIGDYRFIPVKLVDVAGLIPGAHEGKGLGNKFLDDLRKADVLIHVVDASGSTDEEGRQVSPGTRDPEEDIKFVENEIDEWFYSIISKEWDKFARTTDLSSKDVPESLLTKISGLSVNRKQIIKALKTTGLDGKKLLLWKDEDIRSFSSALRRISKPIVIAANKADMPTAKENINRLKAKYPFVIPVSAESELALRRAAKTGLIDYIPGDSSFKVKGTIDKKREKALEFIRDTVLNVYGNTGVQQALNDAVFGALNMIHVYPVEDERRYTNRDGDVLPDVLLLENGSTPRDMAFLIHTDLGKGFLYAIEAKTKMRIGEDYILKDGDVIKIVSTLSRG</sequence>
<dbReference type="CDD" id="cd01899">
    <property type="entry name" value="Ygr210"/>
    <property type="match status" value="1"/>
</dbReference>
<dbReference type="Pfam" id="PF08438">
    <property type="entry name" value="YGR210-like_G4"/>
    <property type="match status" value="1"/>
</dbReference>
<dbReference type="PATRIC" id="fig|1006006.8.peg.1991"/>
<comment type="similarity">
    <text evidence="1">Belongs to the RelA/SpoT family.</text>
</comment>
<proteinExistence type="inferred from homology"/>
<name>F4G1T2_METCR</name>
<dbReference type="eggNOG" id="arCOG00357">
    <property type="taxonomic scope" value="Archaea"/>
</dbReference>
<dbReference type="GO" id="GO:0005737">
    <property type="term" value="C:cytoplasm"/>
    <property type="evidence" value="ECO:0007669"/>
    <property type="project" value="TreeGrafter"/>
</dbReference>
<dbReference type="AlphaFoldDB" id="F4G1T2"/>
<dbReference type="HOGENOM" id="CLU_037276_1_0_2"/>
<dbReference type="Proteomes" id="UP000007812">
    <property type="component" value="Chromosome"/>
</dbReference>
<evidence type="ECO:0000313" key="5">
    <source>
        <dbReference type="Proteomes" id="UP000007812"/>
    </source>
</evidence>
<dbReference type="RefSeq" id="WP_013738587.1">
    <property type="nucleotide sequence ID" value="NC_015435.1"/>
</dbReference>
<evidence type="ECO:0000256" key="1">
    <source>
        <dbReference type="ARBA" id="ARBA00007476"/>
    </source>
</evidence>
<dbReference type="InterPro" id="IPR012675">
    <property type="entry name" value="Beta-grasp_dom_sf"/>
</dbReference>
<dbReference type="Gene3D" id="3.10.20.30">
    <property type="match status" value="1"/>
</dbReference>
<dbReference type="KEGG" id="mcn:Mcup_1987"/>